<evidence type="ECO:0000256" key="1">
    <source>
        <dbReference type="SAM" id="MobiDB-lite"/>
    </source>
</evidence>
<evidence type="ECO:0000259" key="3">
    <source>
        <dbReference type="Pfam" id="PF20891"/>
    </source>
</evidence>
<evidence type="ECO:0000256" key="2">
    <source>
        <dbReference type="SAM" id="SignalP"/>
    </source>
</evidence>
<name>A0A212KF22_9DELT</name>
<feature type="compositionally biased region" description="Low complexity" evidence="1">
    <location>
        <begin position="439"/>
        <end position="450"/>
    </location>
</feature>
<sequence>MRNAMRLIMVAALTAALGIGAYSVQAAVAVGAVPNADIDESALAMNDMAKVDDVKTSEQQKRAKSADDVVRELIYAYMDKNKIQQGYNADKDKSFEIGIRAVGANTASPDFGKFRATAFDQAYGDALKSFVKSQSVQVSSQTVSSFFQDSSTKAGEFKEELSSGKSTLGALIDKVIALGDAITSDKLREHGIDPDQYNAADPDKKKVLLSESFRKVTTERAAKSLGGVVPLQTFIGQDGNGNESVGVIIMFSPKLQAVAEALRLGQKPAMNKQGPPLREVIPLEDNAKLYDLLGVRVLFDENGVVVVSYGQWANSYSGNDARLRSRYTNTAFAQAETQANAQISEFLNTNFSSEDYSETGEAMERALVKDGRSGNVIEPDATSGIVDIRKEVAKRKTSALLKGASTLKRWTYTTPDGHEIVGVVKTYSFANMEAANRQTGSGAKSAPAGSGTPGGRTGQDQMDINTF</sequence>
<keyword evidence="2" id="KW-0732">Signal</keyword>
<organism evidence="4">
    <name type="scientific">uncultured delta proteobacterium</name>
    <dbReference type="NCBI Taxonomy" id="34034"/>
    <lineage>
        <taxon>Bacteria</taxon>
        <taxon>Deltaproteobacteria</taxon>
        <taxon>environmental samples</taxon>
    </lineage>
</organism>
<feature type="domain" description="DUF6844" evidence="3">
    <location>
        <begin position="169"/>
        <end position="262"/>
    </location>
</feature>
<protein>
    <recommendedName>
        <fullName evidence="3">DUF6844 domain-containing protein</fullName>
    </recommendedName>
</protein>
<accession>A0A212KF22</accession>
<feature type="chain" id="PRO_5013188407" description="DUF6844 domain-containing protein" evidence="2">
    <location>
        <begin position="27"/>
        <end position="467"/>
    </location>
</feature>
<feature type="signal peptide" evidence="2">
    <location>
        <begin position="1"/>
        <end position="26"/>
    </location>
</feature>
<dbReference type="Pfam" id="PF20891">
    <property type="entry name" value="DUF6844"/>
    <property type="match status" value="1"/>
</dbReference>
<reference evidence="4" key="1">
    <citation type="submission" date="2016-04" db="EMBL/GenBank/DDBJ databases">
        <authorList>
            <person name="Evans L.H."/>
            <person name="Alamgir A."/>
            <person name="Owens N."/>
            <person name="Weber N.D."/>
            <person name="Virtaneva K."/>
            <person name="Barbian K."/>
            <person name="Babar A."/>
            <person name="Rosenke K."/>
        </authorList>
    </citation>
    <scope>NUCLEOTIDE SEQUENCE</scope>
    <source>
        <strain evidence="4">86</strain>
    </source>
</reference>
<dbReference type="EMBL" id="FLUQ01000006">
    <property type="protein sequence ID" value="SBW10330.1"/>
    <property type="molecule type" value="Genomic_DNA"/>
</dbReference>
<proteinExistence type="predicted"/>
<gene>
    <name evidence="4" type="ORF">KL86DPRO_60123</name>
</gene>
<feature type="region of interest" description="Disordered" evidence="1">
    <location>
        <begin position="437"/>
        <end position="467"/>
    </location>
</feature>
<evidence type="ECO:0000313" key="4">
    <source>
        <dbReference type="EMBL" id="SBW10330.1"/>
    </source>
</evidence>
<dbReference type="AlphaFoldDB" id="A0A212KF22"/>
<dbReference type="InterPro" id="IPR049286">
    <property type="entry name" value="DUF6844"/>
</dbReference>